<reference evidence="2 3" key="1">
    <citation type="submission" date="2019-10" db="EMBL/GenBank/DDBJ databases">
        <title>Glaciimonas soli sp. nov., a psychrophilic bacterium isolated from the forest soil of a high elevation mountain in Taiwan.</title>
        <authorList>
            <person name="Wang L.-T."/>
            <person name="Shieh W.Y."/>
        </authorList>
    </citation>
    <scope>NUCLEOTIDE SEQUENCE [LARGE SCALE GENOMIC DNA]</scope>
    <source>
        <strain evidence="2 3">GS1</strain>
    </source>
</reference>
<dbReference type="RefSeq" id="WP_153234574.1">
    <property type="nucleotide sequence ID" value="NZ_WINI01000004.1"/>
</dbReference>
<evidence type="ECO:0000256" key="1">
    <source>
        <dbReference type="SAM" id="SignalP"/>
    </source>
</evidence>
<dbReference type="PROSITE" id="PS51257">
    <property type="entry name" value="PROKAR_LIPOPROTEIN"/>
    <property type="match status" value="1"/>
</dbReference>
<name>A0A843YM48_9BURK</name>
<gene>
    <name evidence="2" type="ORF">GEV47_09770</name>
</gene>
<keyword evidence="1" id="KW-0732">Signal</keyword>
<accession>A0A843YM48</accession>
<evidence type="ECO:0000313" key="3">
    <source>
        <dbReference type="Proteomes" id="UP000451565"/>
    </source>
</evidence>
<dbReference type="Proteomes" id="UP000451565">
    <property type="component" value="Unassembled WGS sequence"/>
</dbReference>
<evidence type="ECO:0000313" key="2">
    <source>
        <dbReference type="EMBL" id="MQR00969.1"/>
    </source>
</evidence>
<feature type="chain" id="PRO_5032503347" evidence="1">
    <location>
        <begin position="35"/>
        <end position="207"/>
    </location>
</feature>
<proteinExistence type="predicted"/>
<organism evidence="2 3">
    <name type="scientific">Glaciimonas soli</name>
    <dbReference type="NCBI Taxonomy" id="2590999"/>
    <lineage>
        <taxon>Bacteria</taxon>
        <taxon>Pseudomonadati</taxon>
        <taxon>Pseudomonadota</taxon>
        <taxon>Betaproteobacteria</taxon>
        <taxon>Burkholderiales</taxon>
        <taxon>Oxalobacteraceae</taxon>
        <taxon>Glaciimonas</taxon>
    </lineage>
</organism>
<keyword evidence="3" id="KW-1185">Reference proteome</keyword>
<comment type="caution">
    <text evidence="2">The sequence shown here is derived from an EMBL/GenBank/DDBJ whole genome shotgun (WGS) entry which is preliminary data.</text>
</comment>
<protein>
    <submittedName>
        <fullName evidence="2">Uncharacterized protein</fullName>
    </submittedName>
</protein>
<sequence>MISTKKFITSFFSSLFFSCSALCISFFPFQSAFSEDISDNLLYFCNAKKSEISIDLAEQSRTVTKPDFIKKTINWAKLLQLGPEKNGGGQPLKTGSKIAVRQYGMIQIRTESGFVNDNPQGESGAWDFPVIELRVAEKTVLQRTALDTCSANDKRANIYFGTCPGNWAQSIETKMLADGRVEVEVKRKFDDSDGQTKGTRETQMITD</sequence>
<dbReference type="AlphaFoldDB" id="A0A843YM48"/>
<feature type="signal peptide" evidence="1">
    <location>
        <begin position="1"/>
        <end position="34"/>
    </location>
</feature>
<dbReference type="EMBL" id="WINI01000004">
    <property type="protein sequence ID" value="MQR00969.1"/>
    <property type="molecule type" value="Genomic_DNA"/>
</dbReference>